<dbReference type="Proteomes" id="UP000672526">
    <property type="component" value="Unassembled WGS sequence"/>
</dbReference>
<keyword evidence="2" id="KW-1185">Reference proteome</keyword>
<evidence type="ECO:0000313" key="1">
    <source>
        <dbReference type="EMBL" id="CAE6734193.1"/>
    </source>
</evidence>
<dbReference type="EMBL" id="CAJNBK010000004">
    <property type="protein sequence ID" value="CAE6734193.1"/>
    <property type="molecule type" value="Genomic_DNA"/>
</dbReference>
<proteinExistence type="predicted"/>
<sequence>MHWSIPVRSLAVGSQQWVVTTSALIQSPIARSVDHRESPYGHWRRAWQRHDGMLVGVISCAVTIQSRAHASIHYVLLPATSHMPMSLPFQPA</sequence>
<organism evidence="1 2">
    <name type="scientific">Paraburkholderia haematera</name>
    <dbReference type="NCBI Taxonomy" id="2793077"/>
    <lineage>
        <taxon>Bacteria</taxon>
        <taxon>Pseudomonadati</taxon>
        <taxon>Pseudomonadota</taxon>
        <taxon>Betaproteobacteria</taxon>
        <taxon>Burkholderiales</taxon>
        <taxon>Burkholderiaceae</taxon>
        <taxon>Paraburkholderia</taxon>
    </lineage>
</organism>
<evidence type="ECO:0000313" key="2">
    <source>
        <dbReference type="Proteomes" id="UP000672526"/>
    </source>
</evidence>
<comment type="caution">
    <text evidence="1">The sequence shown here is derived from an EMBL/GenBank/DDBJ whole genome shotgun (WGS) entry which is preliminary data.</text>
</comment>
<protein>
    <submittedName>
        <fullName evidence="1">Uncharacterized protein</fullName>
    </submittedName>
</protein>
<gene>
    <name evidence="1" type="ORF">R69888_02206</name>
</gene>
<accession>A0ABM8R5N9</accession>
<name>A0ABM8R5N9_9BURK</name>
<reference evidence="1 2" key="1">
    <citation type="submission" date="2021-02" db="EMBL/GenBank/DDBJ databases">
        <authorList>
            <person name="Vanwijnsberghe S."/>
        </authorList>
    </citation>
    <scope>NUCLEOTIDE SEQUENCE [LARGE SCALE GENOMIC DNA]</scope>
    <source>
        <strain evidence="1 2">LMG 31837</strain>
    </source>
</reference>